<feature type="binding site" evidence="7">
    <location>
        <position position="160"/>
    </location>
    <ligand>
        <name>Zn(2+)</name>
        <dbReference type="ChEBI" id="CHEBI:29105"/>
        <label>1</label>
    </ligand>
</feature>
<dbReference type="InterPro" id="IPR018253">
    <property type="entry name" value="DnaJ_domain_CS"/>
</dbReference>
<feature type="binding site" evidence="7">
    <location>
        <position position="163"/>
    </location>
    <ligand>
        <name>Zn(2+)</name>
        <dbReference type="ChEBI" id="CHEBI:29105"/>
        <label>1</label>
    </ligand>
</feature>
<dbReference type="SUPFAM" id="SSF49493">
    <property type="entry name" value="HSP40/DnaJ peptide-binding domain"/>
    <property type="match status" value="2"/>
</dbReference>
<dbReference type="InterPro" id="IPR036869">
    <property type="entry name" value="J_dom_sf"/>
</dbReference>
<reference evidence="11 12" key="1">
    <citation type="submission" date="2024-03" db="EMBL/GenBank/DDBJ databases">
        <title>Human intestinal bacterial collection.</title>
        <authorList>
            <person name="Pauvert C."/>
            <person name="Hitch T.C.A."/>
            <person name="Clavel T."/>
        </authorList>
    </citation>
    <scope>NUCLEOTIDE SEQUENCE [LARGE SCALE GENOMIC DNA]</scope>
    <source>
        <strain evidence="11 12">CLA-JM-H44</strain>
    </source>
</reference>
<feature type="repeat" description="CXXCXGXG motif" evidence="7">
    <location>
        <begin position="203"/>
        <end position="210"/>
    </location>
</feature>
<evidence type="ECO:0000256" key="2">
    <source>
        <dbReference type="ARBA" id="ARBA00022723"/>
    </source>
</evidence>
<evidence type="ECO:0000256" key="8">
    <source>
        <dbReference type="PROSITE-ProRule" id="PRU00546"/>
    </source>
</evidence>
<dbReference type="PROSITE" id="PS50076">
    <property type="entry name" value="DNAJ_2"/>
    <property type="match status" value="1"/>
</dbReference>
<feature type="domain" description="CR-type" evidence="10">
    <location>
        <begin position="147"/>
        <end position="229"/>
    </location>
</feature>
<feature type="domain" description="J" evidence="9">
    <location>
        <begin position="6"/>
        <end position="71"/>
    </location>
</feature>
<keyword evidence="6 7" id="KW-0143">Chaperone</keyword>
<evidence type="ECO:0000256" key="6">
    <source>
        <dbReference type="ARBA" id="ARBA00023186"/>
    </source>
</evidence>
<keyword evidence="5 7" id="KW-0862">Zinc</keyword>
<evidence type="ECO:0000256" key="1">
    <source>
        <dbReference type="ARBA" id="ARBA00022705"/>
    </source>
</evidence>
<keyword evidence="2 7" id="KW-0479">Metal-binding</keyword>
<dbReference type="InterPro" id="IPR002939">
    <property type="entry name" value="DnaJ_C"/>
</dbReference>
<dbReference type="PROSITE" id="PS00636">
    <property type="entry name" value="DNAJ_1"/>
    <property type="match status" value="1"/>
</dbReference>
<proteinExistence type="inferred from homology"/>
<keyword evidence="7" id="KW-0963">Cytoplasm</keyword>
<dbReference type="SMART" id="SM00271">
    <property type="entry name" value="DnaJ"/>
    <property type="match status" value="1"/>
</dbReference>
<dbReference type="HAMAP" id="MF_01152">
    <property type="entry name" value="DnaJ"/>
    <property type="match status" value="1"/>
</dbReference>
<evidence type="ECO:0000313" key="12">
    <source>
        <dbReference type="Proteomes" id="UP001489509"/>
    </source>
</evidence>
<feature type="zinc finger region" description="CR-type" evidence="8">
    <location>
        <begin position="147"/>
        <end position="229"/>
    </location>
</feature>
<comment type="domain">
    <text evidence="7">The J domain is necessary and sufficient to stimulate DnaK ATPase activity. Zinc center 1 plays an important role in the autonomous, DnaK-independent chaperone activity of DnaJ. Zinc center 2 is essential for interaction with DnaK and for DnaJ activity.</text>
</comment>
<evidence type="ECO:0000256" key="7">
    <source>
        <dbReference type="HAMAP-Rule" id="MF_01152"/>
    </source>
</evidence>
<evidence type="ECO:0000256" key="3">
    <source>
        <dbReference type="ARBA" id="ARBA00022737"/>
    </source>
</evidence>
<comment type="caution">
    <text evidence="11">The sequence shown here is derived from an EMBL/GenBank/DDBJ whole genome shotgun (WGS) entry which is preliminary data.</text>
</comment>
<dbReference type="Pfam" id="PF00226">
    <property type="entry name" value="DnaJ"/>
    <property type="match status" value="1"/>
</dbReference>
<evidence type="ECO:0000256" key="4">
    <source>
        <dbReference type="ARBA" id="ARBA00022771"/>
    </source>
</evidence>
<dbReference type="Pfam" id="PF00684">
    <property type="entry name" value="DnaJ_CXXCXGXG"/>
    <property type="match status" value="1"/>
</dbReference>
<evidence type="ECO:0000259" key="9">
    <source>
        <dbReference type="PROSITE" id="PS50076"/>
    </source>
</evidence>
<keyword evidence="4 7" id="KW-0863">Zinc-finger</keyword>
<dbReference type="InterPro" id="IPR001623">
    <property type="entry name" value="DnaJ_domain"/>
</dbReference>
<evidence type="ECO:0000313" key="11">
    <source>
        <dbReference type="EMBL" id="MEQ2440928.1"/>
    </source>
</evidence>
<evidence type="ECO:0000256" key="5">
    <source>
        <dbReference type="ARBA" id="ARBA00022833"/>
    </source>
</evidence>
<feature type="binding site" evidence="7">
    <location>
        <position position="206"/>
    </location>
    <ligand>
        <name>Zn(2+)</name>
        <dbReference type="ChEBI" id="CHEBI:29105"/>
        <label>2</label>
    </ligand>
</feature>
<dbReference type="InterPro" id="IPR012724">
    <property type="entry name" value="DnaJ"/>
</dbReference>
<dbReference type="PANTHER" id="PTHR43096">
    <property type="entry name" value="DNAJ HOMOLOG 1, MITOCHONDRIAL-RELATED"/>
    <property type="match status" value="1"/>
</dbReference>
<comment type="similarity">
    <text evidence="7">Belongs to the DnaJ family.</text>
</comment>
<dbReference type="Proteomes" id="UP001489509">
    <property type="component" value="Unassembled WGS sequence"/>
</dbReference>
<keyword evidence="1 7" id="KW-0235">DNA replication</keyword>
<name>A0ABV1E0T9_9FIRM</name>
<dbReference type="Gene3D" id="2.60.260.20">
    <property type="entry name" value="Urease metallochaperone UreE, N-terminal domain"/>
    <property type="match status" value="2"/>
</dbReference>
<dbReference type="Gene3D" id="2.10.230.10">
    <property type="entry name" value="Heat shock protein DnaJ, cysteine-rich domain"/>
    <property type="match status" value="1"/>
</dbReference>
<dbReference type="RefSeq" id="WP_349219719.1">
    <property type="nucleotide sequence ID" value="NZ_JBBMFD010000014.1"/>
</dbReference>
<dbReference type="CDD" id="cd06257">
    <property type="entry name" value="DnaJ"/>
    <property type="match status" value="1"/>
</dbReference>
<dbReference type="SUPFAM" id="SSF46565">
    <property type="entry name" value="Chaperone J-domain"/>
    <property type="match status" value="1"/>
</dbReference>
<evidence type="ECO:0000259" key="10">
    <source>
        <dbReference type="PROSITE" id="PS51188"/>
    </source>
</evidence>
<organism evidence="11 12">
    <name type="scientific">Solibaculum intestinale</name>
    <dbReference type="NCBI Taxonomy" id="3133165"/>
    <lineage>
        <taxon>Bacteria</taxon>
        <taxon>Bacillati</taxon>
        <taxon>Bacillota</taxon>
        <taxon>Clostridia</taxon>
        <taxon>Eubacteriales</taxon>
        <taxon>Oscillospiraceae</taxon>
        <taxon>Solibaculum</taxon>
    </lineage>
</organism>
<dbReference type="GO" id="GO:0016491">
    <property type="term" value="F:oxidoreductase activity"/>
    <property type="evidence" value="ECO:0007669"/>
    <property type="project" value="UniProtKB-KW"/>
</dbReference>
<protein>
    <recommendedName>
        <fullName evidence="7">Chaperone protein DnaJ</fullName>
    </recommendedName>
</protein>
<gene>
    <name evidence="7 11" type="primary">dnaJ</name>
    <name evidence="11" type="ORF">WMO26_08835</name>
</gene>
<comment type="subcellular location">
    <subcellularLocation>
        <location evidence="7">Cytoplasm</location>
    </subcellularLocation>
</comment>
<dbReference type="NCBIfam" id="TIGR02349">
    <property type="entry name" value="DnaJ_bact"/>
    <property type="match status" value="1"/>
</dbReference>
<accession>A0ABV1E0T9</accession>
<feature type="binding site" evidence="7">
    <location>
        <position position="177"/>
    </location>
    <ligand>
        <name>Zn(2+)</name>
        <dbReference type="ChEBI" id="CHEBI:29105"/>
        <label>2</label>
    </ligand>
</feature>
<dbReference type="InterPro" id="IPR036410">
    <property type="entry name" value="HSP_DnaJ_Cys-rich_dom_sf"/>
</dbReference>
<comment type="function">
    <text evidence="7">Participates actively in the response to hyperosmotic and heat shock by preventing the aggregation of stress-denatured proteins and by disaggregating proteins, also in an autonomous, DnaK-independent fashion. Unfolded proteins bind initially to DnaJ; upon interaction with the DnaJ-bound protein, DnaK hydrolyzes its bound ATP, resulting in the formation of a stable complex. GrpE releases ADP from DnaK; ATP binding to DnaK triggers the release of the substrate protein, thus completing the reaction cycle. Several rounds of ATP-dependent interactions between DnaJ, DnaK and GrpE are required for fully efficient folding. Also involved, together with DnaK and GrpE, in the DNA replication of plasmids through activation of initiation proteins.</text>
</comment>
<dbReference type="PANTHER" id="PTHR43096:SF52">
    <property type="entry name" value="DNAJ HOMOLOG 1, MITOCHONDRIAL-RELATED"/>
    <property type="match status" value="1"/>
</dbReference>
<dbReference type="Gene3D" id="1.10.287.110">
    <property type="entry name" value="DnaJ domain"/>
    <property type="match status" value="1"/>
</dbReference>
<dbReference type="InterPro" id="IPR001305">
    <property type="entry name" value="HSP_DnaJ_Cys-rich_dom"/>
</dbReference>
<dbReference type="CDD" id="cd10719">
    <property type="entry name" value="DnaJ_zf"/>
    <property type="match status" value="1"/>
</dbReference>
<keyword evidence="3 7" id="KW-0677">Repeat</keyword>
<comment type="subunit">
    <text evidence="7">Homodimer.</text>
</comment>
<keyword evidence="12" id="KW-1185">Reference proteome</keyword>
<feature type="binding site" evidence="7">
    <location>
        <position position="203"/>
    </location>
    <ligand>
        <name>Zn(2+)</name>
        <dbReference type="ChEBI" id="CHEBI:29105"/>
        <label>2</label>
    </ligand>
</feature>
<feature type="binding site" evidence="7">
    <location>
        <position position="217"/>
    </location>
    <ligand>
        <name>Zn(2+)</name>
        <dbReference type="ChEBI" id="CHEBI:29105"/>
        <label>1</label>
    </ligand>
</feature>
<feature type="repeat" description="CXXCXGXG motif" evidence="7">
    <location>
        <begin position="217"/>
        <end position="224"/>
    </location>
</feature>
<dbReference type="EMBL" id="JBBMFD010000014">
    <property type="protein sequence ID" value="MEQ2440928.1"/>
    <property type="molecule type" value="Genomic_DNA"/>
</dbReference>
<sequence>MAQKRDYYEVLGVEKNASEDEIKKAYRKMAKQYHPDLNPGDKDAEAKFKEVNEAYEVLSDSNKKARYDQFGHAGVDPSYGAGGGYGAGGYGGGGFGGFDFGDMGDLGDIFGSIFGGGSSRSANPNAPRRGADINTAVTISFEEAAKGCKVEVNAPRVENCPECGGSGAAKGTSPKTCPECGGRGQVRVTQRTPFGVMQTQRTCSKCRGKGKIIDTPCKNCSGTGQIRRSRRLEVTIPAGIDDGQGVNLRGQGDYGANGGPAGDLHITVNVRPHPLFERDGFDVWCEIPLTFSQAALGADITVPTLDGKVSYHVHEGTQPGDVFKLKDRGIPHLNGRGKGSQFVRVTIEVPKNLTEKQKELLKEFESNASDHNYQKRKGFFDKLKDFIS</sequence>
<comment type="cofactor">
    <cofactor evidence="7">
        <name>Zn(2+)</name>
        <dbReference type="ChEBI" id="CHEBI:29105"/>
    </cofactor>
    <text evidence="7">Binds 2 Zn(2+) ions per monomer.</text>
</comment>
<dbReference type="CDD" id="cd10747">
    <property type="entry name" value="DnaJ_C"/>
    <property type="match status" value="1"/>
</dbReference>
<feature type="repeat" description="CXXCXGXG motif" evidence="7">
    <location>
        <begin position="160"/>
        <end position="167"/>
    </location>
</feature>
<dbReference type="SUPFAM" id="SSF57938">
    <property type="entry name" value="DnaJ/Hsp40 cysteine-rich domain"/>
    <property type="match status" value="1"/>
</dbReference>
<dbReference type="Pfam" id="PF01556">
    <property type="entry name" value="DnaJ_C"/>
    <property type="match status" value="1"/>
</dbReference>
<dbReference type="InterPro" id="IPR008971">
    <property type="entry name" value="HSP40/DnaJ_pept-bd"/>
</dbReference>
<feature type="repeat" description="CXXCXGXG motif" evidence="7">
    <location>
        <begin position="177"/>
        <end position="184"/>
    </location>
</feature>
<dbReference type="PROSITE" id="PS51188">
    <property type="entry name" value="ZF_CR"/>
    <property type="match status" value="1"/>
</dbReference>
<keyword evidence="7" id="KW-0346">Stress response</keyword>
<keyword evidence="11" id="KW-0560">Oxidoreductase</keyword>
<dbReference type="PRINTS" id="PR00625">
    <property type="entry name" value="JDOMAIN"/>
</dbReference>
<dbReference type="NCBIfam" id="NF008035">
    <property type="entry name" value="PRK10767.1"/>
    <property type="match status" value="1"/>
</dbReference>
<feature type="binding site" evidence="7">
    <location>
        <position position="220"/>
    </location>
    <ligand>
        <name>Zn(2+)</name>
        <dbReference type="ChEBI" id="CHEBI:29105"/>
        <label>1</label>
    </ligand>
</feature>
<feature type="binding site" evidence="7">
    <location>
        <position position="180"/>
    </location>
    <ligand>
        <name>Zn(2+)</name>
        <dbReference type="ChEBI" id="CHEBI:29105"/>
        <label>2</label>
    </ligand>
</feature>